<dbReference type="PANTHER" id="PTHR42767:SF1">
    <property type="entry name" value="ENDO-BETA-1,6-GALACTANASE-LIKE DOMAIN-CONTAINING PROTEIN"/>
    <property type="match status" value="1"/>
</dbReference>
<reference evidence="2 3" key="1">
    <citation type="submission" date="2013-06" db="EMBL/GenBank/DDBJ databases">
        <authorList>
            <person name="Weinstock G."/>
            <person name="Sodergren E."/>
            <person name="Clifton S."/>
            <person name="Fulton L."/>
            <person name="Fulton B."/>
            <person name="Courtney L."/>
            <person name="Fronick C."/>
            <person name="Harrison M."/>
            <person name="Strong C."/>
            <person name="Farmer C."/>
            <person name="Delahaunty K."/>
            <person name="Markovic C."/>
            <person name="Hall O."/>
            <person name="Minx P."/>
            <person name="Tomlinson C."/>
            <person name="Mitreva M."/>
            <person name="Nelson J."/>
            <person name="Hou S."/>
            <person name="Wollam A."/>
            <person name="Pepin K.H."/>
            <person name="Johnson M."/>
            <person name="Bhonagiri V."/>
            <person name="Nash W.E."/>
            <person name="Warren W."/>
            <person name="Chinwalla A."/>
            <person name="Mardis E.R."/>
            <person name="Wilson R.K."/>
        </authorList>
    </citation>
    <scope>NUCLEOTIDE SEQUENCE [LARGE SCALE GENOMIC DNA]</scope>
    <source>
        <strain evidence="2 3">ATCC 51271</strain>
    </source>
</reference>
<dbReference type="Proteomes" id="UP000018227">
    <property type="component" value="Unassembled WGS sequence"/>
</dbReference>
<evidence type="ECO:0000259" key="1">
    <source>
        <dbReference type="Pfam" id="PF14587"/>
    </source>
</evidence>
<gene>
    <name evidence="2" type="ORF">GCWU0000282_001773</name>
</gene>
<dbReference type="HOGENOM" id="CLU_025930_0_0_9"/>
<dbReference type="InterPro" id="IPR039514">
    <property type="entry name" value="6GAL-like"/>
</dbReference>
<dbReference type="Pfam" id="PF14587">
    <property type="entry name" value="Glyco_hydr_30_2"/>
    <property type="match status" value="1"/>
</dbReference>
<evidence type="ECO:0000313" key="3">
    <source>
        <dbReference type="Proteomes" id="UP000018227"/>
    </source>
</evidence>
<keyword evidence="3" id="KW-1185">Reference proteome</keyword>
<evidence type="ECO:0000313" key="2">
    <source>
        <dbReference type="EMBL" id="ESL02903.1"/>
    </source>
</evidence>
<dbReference type="OrthoDB" id="9806701at2"/>
<dbReference type="Gene3D" id="3.20.20.80">
    <property type="entry name" value="Glycosidases"/>
    <property type="match status" value="1"/>
</dbReference>
<dbReference type="InterPro" id="IPR017853">
    <property type="entry name" value="GH"/>
</dbReference>
<dbReference type="GO" id="GO:0004553">
    <property type="term" value="F:hydrolase activity, hydrolyzing O-glycosyl compounds"/>
    <property type="evidence" value="ECO:0007669"/>
    <property type="project" value="InterPro"/>
</dbReference>
<protein>
    <recommendedName>
        <fullName evidence="1">Endo-beta-1,6-galactanase-like domain-containing protein</fullName>
    </recommendedName>
</protein>
<accession>V2Y1P9</accession>
<dbReference type="Gene3D" id="2.60.40.1180">
    <property type="entry name" value="Golgi alpha-mannosidase II"/>
    <property type="match status" value="1"/>
</dbReference>
<dbReference type="RefSeq" id="WP_023354645.1">
    <property type="nucleotide sequence ID" value="NZ_KI535368.1"/>
</dbReference>
<dbReference type="EMBL" id="ACIL03000013">
    <property type="protein sequence ID" value="ESL02903.1"/>
    <property type="molecule type" value="Genomic_DNA"/>
</dbReference>
<name>V2Y1P9_9FIRM</name>
<dbReference type="InterPro" id="IPR039743">
    <property type="entry name" value="6GAL/EXGAL"/>
</dbReference>
<dbReference type="eggNOG" id="COG5520">
    <property type="taxonomic scope" value="Bacteria"/>
</dbReference>
<dbReference type="InterPro" id="IPR013780">
    <property type="entry name" value="Glyco_hydro_b"/>
</dbReference>
<proteinExistence type="predicted"/>
<comment type="caution">
    <text evidence="2">The sequence shown here is derived from an EMBL/GenBank/DDBJ whole genome shotgun (WGS) entry which is preliminary data.</text>
</comment>
<sequence length="451" mass="50587">MSGNKKISVDISLQRESRKFEGWGTSLCWWGNVIGRWENKENVEKICSLLFDKMNGLGLNILRYNLGGGANPPNKKNFRVGADMPCILTEDGSLDLEADKAQLSILKQAVKYGLDTLEIFLNSPPLSMLKYPSTAGADDGLCNLKEEMTEALAGYLADCALAIEKELDINVSTIAPFNEPVSFWWKSENDQEGCHFDVEEQSKLIEALADAIERTGLKNTGISAPECWSTFESIYCINHYSKKALSQVKQINTHSYFSNEQSRKELYEIAKRLGKPLCMSEISCGGNASHNHSDISGGIELAKNIGVHLNEMKATSWIYWQAVENELMKHNHGLMHANFEGKEEFFLTKQYYVLGNYAKFIRPGMNILDSENSDLVIAEDEEKGKLVIVALNDSELSKTLEFPSDSIKKWKNCAIYKTSETESLESINETVDGEYELKPYSVTTLLFEKIG</sequence>
<dbReference type="SUPFAM" id="SSF51445">
    <property type="entry name" value="(Trans)glycosidases"/>
    <property type="match status" value="1"/>
</dbReference>
<feature type="domain" description="Endo-beta-1,6-galactanase-like" evidence="1">
    <location>
        <begin position="8"/>
        <end position="239"/>
    </location>
</feature>
<organism evidence="2 3">
    <name type="scientific">Catonella morbi ATCC 51271</name>
    <dbReference type="NCBI Taxonomy" id="592026"/>
    <lineage>
        <taxon>Bacteria</taxon>
        <taxon>Bacillati</taxon>
        <taxon>Bacillota</taxon>
        <taxon>Clostridia</taxon>
        <taxon>Lachnospirales</taxon>
        <taxon>Lachnospiraceae</taxon>
        <taxon>Catonella</taxon>
    </lineage>
</organism>
<dbReference type="AlphaFoldDB" id="V2Y1P9"/>
<dbReference type="PANTHER" id="PTHR42767">
    <property type="entry name" value="ENDO-BETA-1,6-GALACTANASE"/>
    <property type="match status" value="1"/>
</dbReference>
<dbReference type="STRING" id="592026.GCWU0000282_001773"/>